<accession>A0A1G8P307</accession>
<dbReference type="AlphaFoldDB" id="A0A1G8P307"/>
<evidence type="ECO:0000313" key="2">
    <source>
        <dbReference type="Proteomes" id="UP000198853"/>
    </source>
</evidence>
<dbReference type="EMBL" id="FNEN01000007">
    <property type="protein sequence ID" value="SDI86668.1"/>
    <property type="molecule type" value="Genomic_DNA"/>
</dbReference>
<evidence type="ECO:0000313" key="1">
    <source>
        <dbReference type="EMBL" id="SDI86668.1"/>
    </source>
</evidence>
<reference evidence="1 2" key="1">
    <citation type="submission" date="2016-10" db="EMBL/GenBank/DDBJ databases">
        <authorList>
            <person name="de Groot N.N."/>
        </authorList>
    </citation>
    <scope>NUCLEOTIDE SEQUENCE [LARGE SCALE GENOMIC DNA]</scope>
    <source>
        <strain evidence="1 2">DSM 21771</strain>
    </source>
</reference>
<gene>
    <name evidence="1" type="ORF">SAMN04488123_107160</name>
</gene>
<organism evidence="1 2">
    <name type="scientific">Natribacillus halophilus</name>
    <dbReference type="NCBI Taxonomy" id="549003"/>
    <lineage>
        <taxon>Bacteria</taxon>
        <taxon>Bacillati</taxon>
        <taxon>Bacillota</taxon>
        <taxon>Bacilli</taxon>
        <taxon>Bacillales</taxon>
        <taxon>Bacillaceae</taxon>
        <taxon>Natribacillus</taxon>
    </lineage>
</organism>
<name>A0A1G8P307_9BACI</name>
<dbReference type="Proteomes" id="UP000198853">
    <property type="component" value="Unassembled WGS sequence"/>
</dbReference>
<proteinExistence type="predicted"/>
<sequence>MFMSHDLTLQEIAESIPKSLLNASDKDIEGLQEILEQTLEVRESHKELQRMVKSYTNGHVSSGGQR</sequence>
<keyword evidence="2" id="KW-1185">Reference proteome</keyword>
<protein>
    <submittedName>
        <fullName evidence="1">Uncharacterized protein</fullName>
    </submittedName>
</protein>